<dbReference type="Pfam" id="PF20073">
    <property type="entry name" value="DUF6469"/>
    <property type="match status" value="1"/>
</dbReference>
<sequence>MDVSVKNKKKKEKKHVKGKGLIDAVFSWSLEDVLNKFLYSHKVKQIPETFLTTAHYLTSFIYPLLEETRADLQANMTNSLRHAPACEVKKLGITKDFDPPKALFYKIMLKRKREGQHGDSRILPYKPESGDVIALSDVRPERIEDLYRPKMPYFIAVVQAKDEEDESDWFTILSAKQLGFLRGLEEDRRRGNKLFIVYLTNLTTNIRIWSSLNVNPKNASLEIVKTVLQSDPNPNDEGRRALCTCEGIEEGKDSILLKKAKTGIQSFGLDVSQEEAILSCVRARQCRHQNTVKLIWGPPGTGKTKTVASMLSVLYNMKCRTLTCAPTNIAVLGVAKRLMEIVRGSLEFDSYGLGDIVVFGNGERMKIEDHEDLWDVFLSYRVDALLSCISPFVGWQSGLLQMINLLEEPEEAYKKYVQTVKEEEGNEDEADGKQFEEQGTTGSKSSKINKNLKKFIIKTVKENKKKSIAVKGKKKAVKIKVKVWTFEEFFMRRYKSLAEQLEFCVATLYTHLPTSYIRFEVVKKMIGALDCLQSLGDLLRIAESSGGLRVGLKGGGSSSRVILKKSECVVLLNSLRTCLRLPNFRGKHEIRTFCLQNALLVFCTASSSSKLDTIRASEDGPGPLELLVIDEAAQLKECESTIPLQLSGLRHAILIGDEKQLPAMVQSKLCEKADFGRSLFERLVKLGRKKHLLNIQYRMHPSISFFPNRMFYQKKVMNGPNVTKEGYEKRFLKGEMFGPFSFIDIRGGGEDRDDTCSTKNMAEVFAVAEIVAMLFRGCILSLTGFSSSPFFFLFGKIMIIPSSMVLLECQTSKQRVRIGCISPYKAQVFAIQQKLGKKYSTDVESHFSVNVRSVDGFQGGEEDVIIISTVRSNGSGSVGFLSNFQRTNVALTRARYCLWVLGNSATLINSGSVWRDLVLDSQARGCYYDACTVKNLARAIADASSDDLTRKFSSMNLSSSYIPAGNRKVF</sequence>
<evidence type="ECO:0000313" key="10">
    <source>
        <dbReference type="EMBL" id="RAL46416.1"/>
    </source>
</evidence>
<dbReference type="GO" id="GO:0016787">
    <property type="term" value="F:hydrolase activity"/>
    <property type="evidence" value="ECO:0007669"/>
    <property type="project" value="UniProtKB-KW"/>
</dbReference>
<keyword evidence="4" id="KW-0347">Helicase</keyword>
<evidence type="ECO:0000256" key="4">
    <source>
        <dbReference type="ARBA" id="ARBA00022806"/>
    </source>
</evidence>
<dbReference type="PANTHER" id="PTHR10887:SF522">
    <property type="entry name" value="P-LOOP CONTAINING NUCLEOSIDE TRIPHOSPHATE HYDROLASES SUPERFAMILY PROTEIN"/>
    <property type="match status" value="1"/>
</dbReference>
<dbReference type="InterPro" id="IPR041679">
    <property type="entry name" value="DNA2/NAM7-like_C"/>
</dbReference>
<feature type="domain" description="DNA2/NAM7 helicase helicase" evidence="7">
    <location>
        <begin position="269"/>
        <end position="463"/>
    </location>
</feature>
<dbReference type="GO" id="GO:0005524">
    <property type="term" value="F:ATP binding"/>
    <property type="evidence" value="ECO:0007669"/>
    <property type="project" value="UniProtKB-KW"/>
</dbReference>
<feature type="domain" description="DNA2/NAM7 helicase helicase" evidence="7">
    <location>
        <begin position="577"/>
        <end position="668"/>
    </location>
</feature>
<keyword evidence="2" id="KW-0547">Nucleotide-binding</keyword>
<dbReference type="InterPro" id="IPR045055">
    <property type="entry name" value="DNA2/NAM7-like"/>
</dbReference>
<evidence type="ECO:0000256" key="1">
    <source>
        <dbReference type="ARBA" id="ARBA00004474"/>
    </source>
</evidence>
<dbReference type="SUPFAM" id="SSF52540">
    <property type="entry name" value="P-loop containing nucleoside triphosphate hydrolases"/>
    <property type="match status" value="1"/>
</dbReference>
<dbReference type="PANTHER" id="PTHR10887">
    <property type="entry name" value="DNA2/NAM7 HELICASE FAMILY"/>
    <property type="match status" value="1"/>
</dbReference>
<comment type="subcellular location">
    <subcellularLocation>
        <location evidence="1">Plastid</location>
    </subcellularLocation>
</comment>
<evidence type="ECO:0000256" key="5">
    <source>
        <dbReference type="ARBA" id="ARBA00022840"/>
    </source>
</evidence>
<comment type="caution">
    <text evidence="10">The sequence shown here is derived from an EMBL/GenBank/DDBJ whole genome shotgun (WGS) entry which is preliminary data.</text>
</comment>
<dbReference type="Pfam" id="PF13087">
    <property type="entry name" value="AAA_12"/>
    <property type="match status" value="1"/>
</dbReference>
<dbReference type="AlphaFoldDB" id="A0A328DLP8"/>
<reference evidence="10 11" key="1">
    <citation type="submission" date="2018-06" db="EMBL/GenBank/DDBJ databases">
        <title>The Genome of Cuscuta australis (Dodder) Provides Insight into the Evolution of Plant Parasitism.</title>
        <authorList>
            <person name="Liu H."/>
        </authorList>
    </citation>
    <scope>NUCLEOTIDE SEQUENCE [LARGE SCALE GENOMIC DNA]</scope>
    <source>
        <strain evidence="11">cv. Yunnan</strain>
        <tissue evidence="10">Vines</tissue>
    </source>
</reference>
<feature type="domain" description="DNA2/NAM7 helicase-like C-terminal" evidence="8">
    <location>
        <begin position="676"/>
        <end position="904"/>
    </location>
</feature>
<dbReference type="InterPro" id="IPR027417">
    <property type="entry name" value="P-loop_NTPase"/>
</dbReference>
<keyword evidence="3" id="KW-0378">Hydrolase</keyword>
<evidence type="ECO:0008006" key="12">
    <source>
        <dbReference type="Google" id="ProtNLM"/>
    </source>
</evidence>
<dbReference type="FunFam" id="3.40.50.300:FF:000326">
    <property type="entry name" value="P-loop containing nucleoside triphosphate hydrolase"/>
    <property type="match status" value="1"/>
</dbReference>
<evidence type="ECO:0000313" key="11">
    <source>
        <dbReference type="Proteomes" id="UP000249390"/>
    </source>
</evidence>
<dbReference type="EMBL" id="NQVE01000122">
    <property type="protein sequence ID" value="RAL46416.1"/>
    <property type="molecule type" value="Genomic_DNA"/>
</dbReference>
<dbReference type="Proteomes" id="UP000249390">
    <property type="component" value="Unassembled WGS sequence"/>
</dbReference>
<keyword evidence="5" id="KW-0067">ATP-binding</keyword>
<proteinExistence type="predicted"/>
<evidence type="ECO:0000259" key="9">
    <source>
        <dbReference type="Pfam" id="PF20073"/>
    </source>
</evidence>
<gene>
    <name evidence="10" type="ORF">DM860_004695</name>
</gene>
<evidence type="ECO:0000259" key="7">
    <source>
        <dbReference type="Pfam" id="PF13086"/>
    </source>
</evidence>
<name>A0A328DLP8_9ASTE</name>
<dbReference type="InterPro" id="IPR045529">
    <property type="entry name" value="DUF6469"/>
</dbReference>
<dbReference type="Gene3D" id="3.40.50.300">
    <property type="entry name" value="P-loop containing nucleotide triphosphate hydrolases"/>
    <property type="match status" value="2"/>
</dbReference>
<protein>
    <recommendedName>
        <fullName evidence="12">Helicase ATP-binding domain-containing protein</fullName>
    </recommendedName>
</protein>
<evidence type="ECO:0000259" key="8">
    <source>
        <dbReference type="Pfam" id="PF13087"/>
    </source>
</evidence>
<keyword evidence="11" id="KW-1185">Reference proteome</keyword>
<dbReference type="CDD" id="cd18808">
    <property type="entry name" value="SF1_C_Upf1"/>
    <property type="match status" value="1"/>
</dbReference>
<dbReference type="Pfam" id="PF13086">
    <property type="entry name" value="AAA_11"/>
    <property type="match status" value="2"/>
</dbReference>
<dbReference type="InterPro" id="IPR047187">
    <property type="entry name" value="SF1_C_Upf1"/>
</dbReference>
<dbReference type="GO" id="GO:0009536">
    <property type="term" value="C:plastid"/>
    <property type="evidence" value="ECO:0007669"/>
    <property type="project" value="UniProtKB-SubCell"/>
</dbReference>
<evidence type="ECO:0000256" key="2">
    <source>
        <dbReference type="ARBA" id="ARBA00022741"/>
    </source>
</evidence>
<evidence type="ECO:0000256" key="3">
    <source>
        <dbReference type="ARBA" id="ARBA00022801"/>
    </source>
</evidence>
<feature type="domain" description="DUF6469" evidence="9">
    <location>
        <begin position="98"/>
        <end position="214"/>
    </location>
</feature>
<organism evidence="10 11">
    <name type="scientific">Cuscuta australis</name>
    <dbReference type="NCBI Taxonomy" id="267555"/>
    <lineage>
        <taxon>Eukaryota</taxon>
        <taxon>Viridiplantae</taxon>
        <taxon>Streptophyta</taxon>
        <taxon>Embryophyta</taxon>
        <taxon>Tracheophyta</taxon>
        <taxon>Spermatophyta</taxon>
        <taxon>Magnoliopsida</taxon>
        <taxon>eudicotyledons</taxon>
        <taxon>Gunneridae</taxon>
        <taxon>Pentapetalae</taxon>
        <taxon>asterids</taxon>
        <taxon>lamiids</taxon>
        <taxon>Solanales</taxon>
        <taxon>Convolvulaceae</taxon>
        <taxon>Cuscuteae</taxon>
        <taxon>Cuscuta</taxon>
        <taxon>Cuscuta subgen. Grammica</taxon>
        <taxon>Cuscuta sect. Cleistogrammica</taxon>
    </lineage>
</organism>
<accession>A0A328DLP8</accession>
<dbReference type="GO" id="GO:0004386">
    <property type="term" value="F:helicase activity"/>
    <property type="evidence" value="ECO:0007669"/>
    <property type="project" value="UniProtKB-KW"/>
</dbReference>
<feature type="region of interest" description="Disordered" evidence="6">
    <location>
        <begin position="424"/>
        <end position="446"/>
    </location>
</feature>
<dbReference type="InterPro" id="IPR041677">
    <property type="entry name" value="DNA2/NAM7_AAA_11"/>
</dbReference>
<evidence type="ECO:0000256" key="6">
    <source>
        <dbReference type="SAM" id="MobiDB-lite"/>
    </source>
</evidence>
<dbReference type="GO" id="GO:0005694">
    <property type="term" value="C:chromosome"/>
    <property type="evidence" value="ECO:0007669"/>
    <property type="project" value="UniProtKB-ARBA"/>
</dbReference>